<dbReference type="Pfam" id="PF20730">
    <property type="entry name" value="YetF_N"/>
    <property type="match status" value="1"/>
</dbReference>
<evidence type="ECO:0000313" key="13">
    <source>
        <dbReference type="Proteomes" id="UP000480164"/>
    </source>
</evidence>
<comment type="similarity">
    <text evidence="2">Belongs to the UPF0702 family.</text>
</comment>
<keyword evidence="6 7" id="KW-0472">Membrane</keyword>
<proteinExistence type="inferred from homology"/>
<evidence type="ECO:0000313" key="10">
    <source>
        <dbReference type="EMBL" id="MTD25871.1"/>
    </source>
</evidence>
<evidence type="ECO:0000256" key="2">
    <source>
        <dbReference type="ARBA" id="ARBA00006448"/>
    </source>
</evidence>
<dbReference type="Pfam" id="PF04239">
    <property type="entry name" value="DUF421"/>
    <property type="match status" value="1"/>
</dbReference>
<keyword evidence="5 7" id="KW-1133">Transmembrane helix</keyword>
<sequence length="230" mass="25907">MTAFDFHRFLLNDLPATFLFEVAARVLIAYIIVFIFLKVSGRRGIKQLSLFELVVILTLGSASGDVTFYDDVPVLPVLMVFVILLLLYRTTTFLIARSVRFSKWIQGEVVTLIVDGLYELKSLDGLNISEDEFFMEMRQQGVEHLGQVRLALIELDGQLSIYFYADEDVIPGLSVLPPPHRQDFTLIRESGLYACTHCGQTAELMGGSSHTCPRCKAEKWAKALSSVRNH</sequence>
<evidence type="ECO:0000256" key="3">
    <source>
        <dbReference type="ARBA" id="ARBA00022475"/>
    </source>
</evidence>
<dbReference type="PANTHER" id="PTHR34582:SF6">
    <property type="entry name" value="UPF0702 TRANSMEMBRANE PROTEIN YCAP"/>
    <property type="match status" value="1"/>
</dbReference>
<accession>A0A6I6F118</accession>
<gene>
    <name evidence="10" type="ORF">GK011_02800</name>
    <name evidence="11" type="ORF">GN242_10275</name>
</gene>
<dbReference type="InterPro" id="IPR023090">
    <property type="entry name" value="UPF0702_alpha/beta_dom_sf"/>
</dbReference>
<evidence type="ECO:0000256" key="1">
    <source>
        <dbReference type="ARBA" id="ARBA00004651"/>
    </source>
</evidence>
<accession>A0A6L6GJF6</accession>
<dbReference type="InterPro" id="IPR048454">
    <property type="entry name" value="YetF_N"/>
</dbReference>
<dbReference type="Proteomes" id="UP000424752">
    <property type="component" value="Chromosome"/>
</dbReference>
<evidence type="ECO:0000259" key="9">
    <source>
        <dbReference type="Pfam" id="PF20730"/>
    </source>
</evidence>
<evidence type="ECO:0000313" key="11">
    <source>
        <dbReference type="EMBL" id="QGU87580.1"/>
    </source>
</evidence>
<dbReference type="EMBL" id="CP046509">
    <property type="protein sequence ID" value="QGU87580.1"/>
    <property type="molecule type" value="Genomic_DNA"/>
</dbReference>
<evidence type="ECO:0000256" key="5">
    <source>
        <dbReference type="ARBA" id="ARBA00022989"/>
    </source>
</evidence>
<dbReference type="Proteomes" id="UP000480164">
    <property type="component" value="Unassembled WGS sequence"/>
</dbReference>
<protein>
    <submittedName>
        <fullName evidence="11">DUF421 domain-containing protein</fullName>
    </submittedName>
</protein>
<reference evidence="10 13" key="1">
    <citation type="submission" date="2019-11" db="EMBL/GenBank/DDBJ databases">
        <title>Erwinia sp. nov., isolated from feces of birds in Tibet plateau of China.</title>
        <authorList>
            <person name="Ge Y."/>
        </authorList>
    </citation>
    <scope>NUCLEOTIDE SEQUENCE [LARGE SCALE GENOMIC DNA]</scope>
    <source>
        <strain evidence="10 13">J316</strain>
    </source>
</reference>
<keyword evidence="3" id="KW-1003">Cell membrane</keyword>
<evidence type="ECO:0000256" key="4">
    <source>
        <dbReference type="ARBA" id="ARBA00022692"/>
    </source>
</evidence>
<evidence type="ECO:0000256" key="7">
    <source>
        <dbReference type="SAM" id="Phobius"/>
    </source>
</evidence>
<evidence type="ECO:0000259" key="8">
    <source>
        <dbReference type="Pfam" id="PF04239"/>
    </source>
</evidence>
<feature type="transmembrane region" description="Helical" evidence="7">
    <location>
        <begin position="75"/>
        <end position="96"/>
    </location>
</feature>
<keyword evidence="4 7" id="KW-0812">Transmembrane</keyword>
<comment type="subcellular location">
    <subcellularLocation>
        <location evidence="1">Cell membrane</location>
        <topology evidence="1">Multi-pass membrane protein</topology>
    </subcellularLocation>
</comment>
<evidence type="ECO:0000256" key="6">
    <source>
        <dbReference type="ARBA" id="ARBA00023136"/>
    </source>
</evidence>
<dbReference type="KEGG" id="erwi:GN242_10275"/>
<dbReference type="AlphaFoldDB" id="A0A6I6F118"/>
<dbReference type="Gene3D" id="3.30.240.20">
    <property type="entry name" value="bsu07140 like domains"/>
    <property type="match status" value="1"/>
</dbReference>
<reference evidence="11 12" key="2">
    <citation type="submission" date="2019-12" db="EMBL/GenBank/DDBJ databases">
        <title>Erwinia sp. nov., isolated from droppings of birds in the Qinghai-Tiebt plateau of China.</title>
        <authorList>
            <person name="Ge Y."/>
        </authorList>
    </citation>
    <scope>NUCLEOTIDE SEQUENCE [LARGE SCALE GENOMIC DNA]</scope>
    <source>
        <strain evidence="11 12">J780</strain>
    </source>
</reference>
<feature type="transmembrane region" description="Helical" evidence="7">
    <location>
        <begin position="16"/>
        <end position="37"/>
    </location>
</feature>
<dbReference type="RefSeq" id="WP_154751182.1">
    <property type="nucleotide sequence ID" value="NZ_CP046509.1"/>
</dbReference>
<dbReference type="InterPro" id="IPR007353">
    <property type="entry name" value="DUF421"/>
</dbReference>
<dbReference type="PANTHER" id="PTHR34582">
    <property type="entry name" value="UPF0702 TRANSMEMBRANE PROTEIN YCAP"/>
    <property type="match status" value="1"/>
</dbReference>
<name>A0A6I6F118_9GAMM</name>
<keyword evidence="13" id="KW-1185">Reference proteome</keyword>
<feature type="domain" description="YetF C-terminal" evidence="8">
    <location>
        <begin position="98"/>
        <end position="166"/>
    </location>
</feature>
<organism evidence="11 12">
    <name type="scientific">Erwinia sorbitola</name>
    <dbReference type="NCBI Taxonomy" id="2681984"/>
    <lineage>
        <taxon>Bacteria</taxon>
        <taxon>Pseudomonadati</taxon>
        <taxon>Pseudomonadota</taxon>
        <taxon>Gammaproteobacteria</taxon>
        <taxon>Enterobacterales</taxon>
        <taxon>Erwiniaceae</taxon>
        <taxon>Erwinia</taxon>
    </lineage>
</organism>
<feature type="domain" description="YetF-like N-terminal transmembrane" evidence="9">
    <location>
        <begin position="20"/>
        <end position="91"/>
    </location>
</feature>
<dbReference type="GO" id="GO:0005886">
    <property type="term" value="C:plasma membrane"/>
    <property type="evidence" value="ECO:0007669"/>
    <property type="project" value="UniProtKB-SubCell"/>
</dbReference>
<dbReference type="EMBL" id="WLZX01000001">
    <property type="protein sequence ID" value="MTD25871.1"/>
    <property type="molecule type" value="Genomic_DNA"/>
</dbReference>
<feature type="transmembrane region" description="Helical" evidence="7">
    <location>
        <begin position="49"/>
        <end position="69"/>
    </location>
</feature>
<evidence type="ECO:0000313" key="12">
    <source>
        <dbReference type="Proteomes" id="UP000424752"/>
    </source>
</evidence>